<accession>A0A1I5J6G3</accession>
<feature type="transmembrane region" description="Helical" evidence="1">
    <location>
        <begin position="182"/>
        <end position="205"/>
    </location>
</feature>
<evidence type="ECO:0000313" key="4">
    <source>
        <dbReference type="Proteomes" id="UP000199398"/>
    </source>
</evidence>
<feature type="transmembrane region" description="Helical" evidence="1">
    <location>
        <begin position="92"/>
        <end position="115"/>
    </location>
</feature>
<feature type="transmembrane region" description="Helical" evidence="1">
    <location>
        <begin position="20"/>
        <end position="43"/>
    </location>
</feature>
<name>A0A1I5J6G3_9PSEU</name>
<keyword evidence="1" id="KW-1133">Transmembrane helix</keyword>
<evidence type="ECO:0000256" key="1">
    <source>
        <dbReference type="SAM" id="Phobius"/>
    </source>
</evidence>
<dbReference type="Proteomes" id="UP000199398">
    <property type="component" value="Unassembled WGS sequence"/>
</dbReference>
<dbReference type="EMBL" id="RBXX01000002">
    <property type="protein sequence ID" value="RKT82047.1"/>
    <property type="molecule type" value="Genomic_DNA"/>
</dbReference>
<feature type="transmembrane region" description="Helical" evidence="1">
    <location>
        <begin position="63"/>
        <end position="85"/>
    </location>
</feature>
<evidence type="ECO:0008006" key="6">
    <source>
        <dbReference type="Google" id="ProtNLM"/>
    </source>
</evidence>
<dbReference type="RefSeq" id="WP_093158698.1">
    <property type="nucleotide sequence ID" value="NZ_FOUP01000021.1"/>
</dbReference>
<proteinExistence type="predicted"/>
<dbReference type="Proteomes" id="UP000270697">
    <property type="component" value="Unassembled WGS sequence"/>
</dbReference>
<sequence length="244" mass="26298">MAEPIAVQDLLLNLRARRVAFSRAGAVCALVGTLGYLVAFLLHGDLPDQTTESLLTFIADRPWAMHHLAIVFCLLLWVVALAGLARSLSGGIAWVLGRMGQGVAMLGMAVLLWHYNIDGPALEDVADAWIRAEGAEKAVLLERATILVSATNGMFPLYVAFLLGLPFLLFGLALVKSEGHPSWLGWAGAAAGGIAFAVGVTNFAGFDVLPMNMFVLSVFLLDLWMLAVARILWRDAARWSMPAR</sequence>
<protein>
    <recommendedName>
        <fullName evidence="6">DUF4386 family protein</fullName>
    </recommendedName>
</protein>
<feature type="transmembrane region" description="Helical" evidence="1">
    <location>
        <begin position="155"/>
        <end position="175"/>
    </location>
</feature>
<reference evidence="3 4" key="1">
    <citation type="submission" date="2016-10" db="EMBL/GenBank/DDBJ databases">
        <authorList>
            <person name="de Groot N.N."/>
        </authorList>
    </citation>
    <scope>NUCLEOTIDE SEQUENCE [LARGE SCALE GENOMIC DNA]</scope>
    <source>
        <strain evidence="3 4">CPCC 201259</strain>
    </source>
</reference>
<dbReference type="AlphaFoldDB" id="A0A1I5J6G3"/>
<reference evidence="2 5" key="2">
    <citation type="submission" date="2018-10" db="EMBL/GenBank/DDBJ databases">
        <title>Sequencing the genomes of 1000 actinobacteria strains.</title>
        <authorList>
            <person name="Klenk H.-P."/>
        </authorList>
    </citation>
    <scope>NUCLEOTIDE SEQUENCE [LARGE SCALE GENOMIC DNA]</scope>
    <source>
        <strain evidence="2 5">DSM 45119</strain>
    </source>
</reference>
<keyword evidence="1" id="KW-0472">Membrane</keyword>
<dbReference type="STRING" id="455193.SAMN05421805_12186"/>
<evidence type="ECO:0000313" key="5">
    <source>
        <dbReference type="Proteomes" id="UP000270697"/>
    </source>
</evidence>
<organism evidence="3 4">
    <name type="scientific">Saccharopolyspora antimicrobica</name>
    <dbReference type="NCBI Taxonomy" id="455193"/>
    <lineage>
        <taxon>Bacteria</taxon>
        <taxon>Bacillati</taxon>
        <taxon>Actinomycetota</taxon>
        <taxon>Actinomycetes</taxon>
        <taxon>Pseudonocardiales</taxon>
        <taxon>Pseudonocardiaceae</taxon>
        <taxon>Saccharopolyspora</taxon>
    </lineage>
</organism>
<feature type="transmembrane region" description="Helical" evidence="1">
    <location>
        <begin position="211"/>
        <end position="233"/>
    </location>
</feature>
<keyword evidence="1" id="KW-0812">Transmembrane</keyword>
<keyword evidence="5" id="KW-1185">Reference proteome</keyword>
<evidence type="ECO:0000313" key="2">
    <source>
        <dbReference type="EMBL" id="RKT82047.1"/>
    </source>
</evidence>
<dbReference type="EMBL" id="FOUP01000021">
    <property type="protein sequence ID" value="SFO68249.1"/>
    <property type="molecule type" value="Genomic_DNA"/>
</dbReference>
<gene>
    <name evidence="2" type="ORF">ATL45_0288</name>
    <name evidence="3" type="ORF">SAMN05421805_12186</name>
</gene>
<dbReference type="OrthoDB" id="3693682at2"/>
<evidence type="ECO:0000313" key="3">
    <source>
        <dbReference type="EMBL" id="SFO68249.1"/>
    </source>
</evidence>